<dbReference type="SUPFAM" id="SSF142906">
    <property type="entry name" value="YjbR-like"/>
    <property type="match status" value="1"/>
</dbReference>
<dbReference type="PANTHER" id="PTHR35145">
    <property type="entry name" value="CYTOPLASMIC PROTEIN-RELATED"/>
    <property type="match status" value="1"/>
</dbReference>
<dbReference type="RefSeq" id="WP_117321470.1">
    <property type="nucleotide sequence ID" value="NZ_QVTD01000003.1"/>
</dbReference>
<dbReference type="AlphaFoldDB" id="A0A372LG62"/>
<dbReference type="Pfam" id="PF04237">
    <property type="entry name" value="YjbR"/>
    <property type="match status" value="1"/>
</dbReference>
<dbReference type="InterPro" id="IPR007351">
    <property type="entry name" value="YjbR"/>
</dbReference>
<reference evidence="1 2" key="1">
    <citation type="submission" date="2018-08" db="EMBL/GenBank/DDBJ databases">
        <title>Bacillus chawlae sp. nov., Bacillus glennii sp. nov., and Bacillus saganii sp. nov. Isolated from the Vehicle Assembly Building at Kennedy Space Center where the Viking Spacecraft were Assembled.</title>
        <authorList>
            <person name="Seuylemezian A."/>
            <person name="Vaishampayan P."/>
        </authorList>
    </citation>
    <scope>NUCLEOTIDE SEQUENCE [LARGE SCALE GENOMIC DNA]</scope>
    <source>
        <strain evidence="1 2">V44-8</strain>
    </source>
</reference>
<dbReference type="InterPro" id="IPR058532">
    <property type="entry name" value="YjbR/MT2646/Rv2570-like"/>
</dbReference>
<evidence type="ECO:0000313" key="1">
    <source>
        <dbReference type="EMBL" id="RFU65295.1"/>
    </source>
</evidence>
<dbReference type="EMBL" id="QVTD01000003">
    <property type="protein sequence ID" value="RFU65295.1"/>
    <property type="molecule type" value="Genomic_DNA"/>
</dbReference>
<keyword evidence="2" id="KW-1185">Reference proteome</keyword>
<dbReference type="InterPro" id="IPR038056">
    <property type="entry name" value="YjbR-like_sf"/>
</dbReference>
<dbReference type="OrthoDB" id="9789813at2"/>
<accession>A0A372LG62</accession>
<organism evidence="1 2">
    <name type="scientific">Peribacillus glennii</name>
    <dbReference type="NCBI Taxonomy" id="2303991"/>
    <lineage>
        <taxon>Bacteria</taxon>
        <taxon>Bacillati</taxon>
        <taxon>Bacillota</taxon>
        <taxon>Bacilli</taxon>
        <taxon>Bacillales</taxon>
        <taxon>Bacillaceae</taxon>
        <taxon>Peribacillus</taxon>
    </lineage>
</organism>
<dbReference type="Gene3D" id="3.90.1150.30">
    <property type="match status" value="1"/>
</dbReference>
<dbReference type="Proteomes" id="UP000262939">
    <property type="component" value="Unassembled WGS sequence"/>
</dbReference>
<protein>
    <submittedName>
        <fullName evidence="1">MmcQ/YjbR family DNA-binding protein</fullName>
    </submittedName>
</protein>
<dbReference type="GO" id="GO:0003677">
    <property type="term" value="F:DNA binding"/>
    <property type="evidence" value="ECO:0007669"/>
    <property type="project" value="UniProtKB-KW"/>
</dbReference>
<keyword evidence="1" id="KW-0238">DNA-binding</keyword>
<proteinExistence type="predicted"/>
<evidence type="ECO:0000313" key="2">
    <source>
        <dbReference type="Proteomes" id="UP000262939"/>
    </source>
</evidence>
<name>A0A372LG62_9BACI</name>
<sequence length="118" mass="13563">MHLQRLGEFCLQKKSAIEDFTFGDDIHVMKIGGKMFALISESDSRVSITLKCQPEISEHLHEQNPAVKTGYHMNKVHWNTLEIDGSIPEEMINELVDRPYRLVLKGLKKAERDRSQNA</sequence>
<comment type="caution">
    <text evidence="1">The sequence shown here is derived from an EMBL/GenBank/DDBJ whole genome shotgun (WGS) entry which is preliminary data.</text>
</comment>
<gene>
    <name evidence="1" type="ORF">D0466_05185</name>
</gene>
<dbReference type="PANTHER" id="PTHR35145:SF1">
    <property type="entry name" value="CYTOPLASMIC PROTEIN"/>
    <property type="match status" value="1"/>
</dbReference>